<reference evidence="5 6" key="1">
    <citation type="submission" date="2018-06" db="EMBL/GenBank/DDBJ databases">
        <authorList>
            <consortium name="Pathogen Informatics"/>
            <person name="Doyle S."/>
        </authorList>
    </citation>
    <scope>NUCLEOTIDE SEQUENCE [LARGE SCALE GENOMIC DNA]</scope>
    <source>
        <strain evidence="5 6">NCTC12862</strain>
    </source>
</reference>
<dbReference type="InterPro" id="IPR027417">
    <property type="entry name" value="P-loop_NTPase"/>
</dbReference>
<dbReference type="GO" id="GO:0008170">
    <property type="term" value="F:N-methyltransferase activity"/>
    <property type="evidence" value="ECO:0007669"/>
    <property type="project" value="InterPro"/>
</dbReference>
<accession>A0A380ZK40</accession>
<dbReference type="Gene3D" id="3.40.50.150">
    <property type="entry name" value="Vaccinia Virus protein VP39"/>
    <property type="match status" value="1"/>
</dbReference>
<dbReference type="PANTHER" id="PTHR47396">
    <property type="entry name" value="TYPE I RESTRICTION ENZYME ECOKI R PROTEIN"/>
    <property type="match status" value="1"/>
</dbReference>
<dbReference type="InterPro" id="IPR014001">
    <property type="entry name" value="Helicase_ATP-bd"/>
</dbReference>
<dbReference type="OrthoDB" id="9806213at2"/>
<gene>
    <name evidence="5" type="ORF">NCTC12862_01124</name>
</gene>
<dbReference type="InterPro" id="IPR053980">
    <property type="entry name" value="ISP_coupler"/>
</dbReference>
<dbReference type="SMART" id="SM00487">
    <property type="entry name" value="DEXDc"/>
    <property type="match status" value="1"/>
</dbReference>
<dbReference type="EMBL" id="UFTF01000001">
    <property type="protein sequence ID" value="SUV45386.1"/>
    <property type="molecule type" value="Genomic_DNA"/>
</dbReference>
<name>A0A380ZK40_BARDO</name>
<dbReference type="CDD" id="cd22333">
    <property type="entry name" value="LlaBIII_nuclease-like"/>
    <property type="match status" value="1"/>
</dbReference>
<dbReference type="GO" id="GO:0016787">
    <property type="term" value="F:hydrolase activity"/>
    <property type="evidence" value="ECO:0007669"/>
    <property type="project" value="InterPro"/>
</dbReference>
<dbReference type="InterPro" id="IPR003356">
    <property type="entry name" value="DNA_methylase_A-5"/>
</dbReference>
<comment type="similarity">
    <text evidence="1">Belongs to the N(4)/N(6)-methyltransferase family.</text>
</comment>
<protein>
    <submittedName>
        <fullName evidence="5">Hef nuclease</fullName>
    </submittedName>
</protein>
<dbReference type="InterPro" id="IPR006935">
    <property type="entry name" value="Helicase/UvrB_N"/>
</dbReference>
<dbReference type="PROSITE" id="PS51194">
    <property type="entry name" value="HELICASE_CTER"/>
    <property type="match status" value="1"/>
</dbReference>
<dbReference type="PANTHER" id="PTHR47396:SF1">
    <property type="entry name" value="ATP-DEPENDENT HELICASE IRC3-RELATED"/>
    <property type="match status" value="1"/>
</dbReference>
<feature type="domain" description="Helicase ATP-binding" evidence="3">
    <location>
        <begin position="192"/>
        <end position="396"/>
    </location>
</feature>
<organism evidence="5 6">
    <name type="scientific">Bartonella doshiae</name>
    <dbReference type="NCBI Taxonomy" id="33044"/>
    <lineage>
        <taxon>Bacteria</taxon>
        <taxon>Pseudomonadati</taxon>
        <taxon>Pseudomonadota</taxon>
        <taxon>Alphaproteobacteria</taxon>
        <taxon>Hyphomicrobiales</taxon>
        <taxon>Bartonellaceae</taxon>
        <taxon>Bartonella</taxon>
    </lineage>
</organism>
<dbReference type="Pfam" id="PF13156">
    <property type="entry name" value="Mrr_cat_2"/>
    <property type="match status" value="1"/>
</dbReference>
<dbReference type="PRINTS" id="PR00507">
    <property type="entry name" value="N12N6MTFRASE"/>
</dbReference>
<feature type="domain" description="Helicase C-terminal" evidence="4">
    <location>
        <begin position="467"/>
        <end position="640"/>
    </location>
</feature>
<dbReference type="Pfam" id="PF04851">
    <property type="entry name" value="ResIII"/>
    <property type="match status" value="1"/>
</dbReference>
<dbReference type="SUPFAM" id="SSF53335">
    <property type="entry name" value="S-adenosyl-L-methionine-dependent methyltransferases"/>
    <property type="match status" value="1"/>
</dbReference>
<dbReference type="GO" id="GO:0032259">
    <property type="term" value="P:methylation"/>
    <property type="evidence" value="ECO:0007669"/>
    <property type="project" value="InterPro"/>
</dbReference>
<evidence type="ECO:0000256" key="1">
    <source>
        <dbReference type="ARBA" id="ARBA00006594"/>
    </source>
</evidence>
<dbReference type="SUPFAM" id="SSF52980">
    <property type="entry name" value="Restriction endonuclease-like"/>
    <property type="match status" value="1"/>
</dbReference>
<dbReference type="SUPFAM" id="SSF52540">
    <property type="entry name" value="P-loop containing nucleoside triphosphate hydrolases"/>
    <property type="match status" value="1"/>
</dbReference>
<evidence type="ECO:0000313" key="5">
    <source>
        <dbReference type="EMBL" id="SUV45386.1"/>
    </source>
</evidence>
<dbReference type="Pfam" id="PF22240">
    <property type="entry name" value="ISP_coupler"/>
    <property type="match status" value="1"/>
</dbReference>
<dbReference type="InterPro" id="IPR011335">
    <property type="entry name" value="Restrct_endonuc-II-like"/>
</dbReference>
<dbReference type="Pfam" id="PF00271">
    <property type="entry name" value="Helicase_C"/>
    <property type="match status" value="1"/>
</dbReference>
<dbReference type="InterPro" id="IPR001650">
    <property type="entry name" value="Helicase_C-like"/>
</dbReference>
<dbReference type="GO" id="GO:0009307">
    <property type="term" value="P:DNA restriction-modification system"/>
    <property type="evidence" value="ECO:0007669"/>
    <property type="project" value="UniProtKB-KW"/>
</dbReference>
<evidence type="ECO:0000259" key="4">
    <source>
        <dbReference type="PROSITE" id="PS51194"/>
    </source>
</evidence>
<proteinExistence type="inferred from homology"/>
<dbReference type="GO" id="GO:0003677">
    <property type="term" value="F:DNA binding"/>
    <property type="evidence" value="ECO:0007669"/>
    <property type="project" value="InterPro"/>
</dbReference>
<dbReference type="InterPro" id="IPR002052">
    <property type="entry name" value="DNA_methylase_N6_adenine_CS"/>
</dbReference>
<dbReference type="InterPro" id="IPR029063">
    <property type="entry name" value="SAM-dependent_MTases_sf"/>
</dbReference>
<dbReference type="Proteomes" id="UP000254950">
    <property type="component" value="Unassembled WGS sequence"/>
</dbReference>
<dbReference type="InterPro" id="IPR041635">
    <property type="entry name" value="Type_ISP_LLaBIII_C"/>
</dbReference>
<keyword evidence="2" id="KW-0680">Restriction system</keyword>
<sequence length="1660" mass="189943">MSHLHKSDHEHVTLRSLLEYYRQQAKSPRELGTLFENLVKAYLSEDPLQKQEYEKVQTYLEWAKEHDEDGRDIGIDLVATIRDQGGYAAIQCKCYDTSHIIKKEDIDSFIAASGKKIFTRRILVDSTETDWSDNVELTCEGQEVRIQRINLFDLENSQIDWGAYKEKGKATLKEQLKKKLLDHQKEALKDVCEGLKEADRGKLIMACGTGKTFTSLKIAETIAGKGKRVLFLVPSLALMSQTIREWTLDTEVPLRSFAVCSDTQVGKRRKGKHDDEASLDASDLVLPATTDAQALARKANKTSLDVMTVVFSTYHSIQVISDAQKDHGLPEFDLIICDEAHRTTGVVLGTDKHESEFIKVHDNNIIRGKKRLYMTATPKIFSDKLKRNAVLSNNVLVSMDNEKLYGKQLYTYNFSRALEDKLLSPCKVIILVVNEGEVSQSIQHLITDKNYELILDDRTKINGCYRALTKMDLKIDLEDDPKPMRRALAFCKDIDTSKRICKRFKKEKVQESLRALHKNYKDTPPLNCTLAHIDGTFSTKERTKQLDWLKEDAGENTCRVLTNVRCLSEGVDVPALDAVLFLHPRKSQIEIIQAIGRVMRRAEGKKRGYIILPIGIPADIPPEIALENNQKYNVIWQVLNALRAHDDNFNKIIHHMHKKQDVSYALEIVAASQELALEDTTTVIDDLPIRSKLEYSGLNIGLATYESSQTYEAQGELPLFSKCKDVIRAAIVNRFYDPSYWKRWAINVADLAQTHIARLTEVLTKSENEARRVFNDFMNELRSNLNTTISEQDAIEMLAQHLVTRPVFDALFEGHQFVQENPVSCALQRVLDALDNFTLKEESQDLKNIFRSVQFYTRGITTLEAQQSLIVELYNEFFRYAFPRTVEKLGIVYTPIEVVDFIIHSVDDVLRDEFGKSLGSPGISILDPFTGTGTFITRLLQLDLIKPEDMEYKYRYDIHANEIVLLAYYIAAINIEATYHGLMKGNYIPFKHIGLTDTFQMLEKKDLLQKLFKENNEYLEHQKKLDIQVIFGNPPYSTGQKSANDNAKNTSYPILNDRIAETYAVQSKASLMRNLYDSYIRAIRWASDRIDNAGVIGFVSGSGYIEKSTMGGLRKSLAKEFTSIYVLNLRGDIRKNMLSNGKAQEGENIFGNGSMTGIAVTLFIKNPNVSGECKIYYHDIGNNLSTERKLEMLQYFGSVGGIAREDGWKIITPDKHGDWIHQRDDSFERFIALGDKKDHNKKLFEAFSCGIVTSRDAWAYNSSREVLAKNMSNMIDFYNSEVKRFNDAYGHVDRRIRKNAIDNFVNTDESKISWSRALKKDLEKGKIFEFETTCITQSSYRPFTQQWLYYNQSFNEMVLQMPRIFPMGQVVENKVIQITGIGTRSGFSVLMAKNLPNLDAIEKCQCFPRYIYQNTTISKNKNEKQSHLFANATEESKNADLQRRDAITDEGLTHFKTAYPNETITKDDLFYYIYGILHSEDYRTRYADNLSKELPRIPCVKSADDFWKFVTAGRELGHLHVNYETVEPYPVTFKKGNPKLTDIQNPEKFYYVTEMKFAKAGKEKDKSTVIYNSNIIMTDIPLEAYEYIVNGRPALEWVMGRQCVKTDKKSGIVNDANRYAVETIGNPAYPLELFQRVITVSLETMKVVKNLPKLEIREAE</sequence>
<dbReference type="PROSITE" id="PS51192">
    <property type="entry name" value="HELICASE_ATP_BIND_1"/>
    <property type="match status" value="1"/>
</dbReference>
<evidence type="ECO:0000256" key="2">
    <source>
        <dbReference type="ARBA" id="ARBA00022747"/>
    </source>
</evidence>
<dbReference type="Gene3D" id="3.40.50.300">
    <property type="entry name" value="P-loop containing nucleotide triphosphate hydrolases"/>
    <property type="match status" value="2"/>
</dbReference>
<dbReference type="Pfam" id="PF02384">
    <property type="entry name" value="N6_Mtase"/>
    <property type="match status" value="1"/>
</dbReference>
<dbReference type="RefSeq" id="WP_004856829.1">
    <property type="nucleotide sequence ID" value="NZ_CACVBH010000015.1"/>
</dbReference>
<dbReference type="Pfam" id="PF18135">
    <property type="entry name" value="Type_ISP_C"/>
    <property type="match status" value="1"/>
</dbReference>
<dbReference type="InterPro" id="IPR039442">
    <property type="entry name" value="Mrr-like_dom"/>
</dbReference>
<dbReference type="SMART" id="SM00490">
    <property type="entry name" value="HELICc"/>
    <property type="match status" value="1"/>
</dbReference>
<dbReference type="REBASE" id="375899">
    <property type="entry name" value="Bdo12862ORF1124P"/>
</dbReference>
<dbReference type="GO" id="GO:0005829">
    <property type="term" value="C:cytosol"/>
    <property type="evidence" value="ECO:0007669"/>
    <property type="project" value="TreeGrafter"/>
</dbReference>
<dbReference type="InterPro" id="IPR050742">
    <property type="entry name" value="Helicase_Restrict-Modif_Enz"/>
</dbReference>
<evidence type="ECO:0000259" key="3">
    <source>
        <dbReference type="PROSITE" id="PS51192"/>
    </source>
</evidence>
<dbReference type="GO" id="GO:0005524">
    <property type="term" value="F:ATP binding"/>
    <property type="evidence" value="ECO:0007669"/>
    <property type="project" value="InterPro"/>
</dbReference>
<evidence type="ECO:0000313" key="6">
    <source>
        <dbReference type="Proteomes" id="UP000254950"/>
    </source>
</evidence>
<dbReference type="PROSITE" id="PS00092">
    <property type="entry name" value="N6_MTASE"/>
    <property type="match status" value="1"/>
</dbReference>